<keyword evidence="3" id="KW-1185">Reference proteome</keyword>
<feature type="compositionally biased region" description="Low complexity" evidence="1">
    <location>
        <begin position="615"/>
        <end position="625"/>
    </location>
</feature>
<dbReference type="PANTHER" id="PTHR31043">
    <property type="entry name" value="NEPHROCYSTIN-4"/>
    <property type="match status" value="1"/>
</dbReference>
<feature type="compositionally biased region" description="Pro residues" evidence="1">
    <location>
        <begin position="569"/>
        <end position="579"/>
    </location>
</feature>
<dbReference type="OrthoDB" id="438813at2759"/>
<dbReference type="VEuPathDB" id="CryptoDB:Vbra_17223"/>
<evidence type="ECO:0000256" key="1">
    <source>
        <dbReference type="SAM" id="MobiDB-lite"/>
    </source>
</evidence>
<proteinExistence type="predicted"/>
<dbReference type="PANTHER" id="PTHR31043:SF3">
    <property type="entry name" value="NEPHROCYSTIN-4"/>
    <property type="match status" value="1"/>
</dbReference>
<feature type="region of interest" description="Disordered" evidence="1">
    <location>
        <begin position="662"/>
        <end position="686"/>
    </location>
</feature>
<protein>
    <recommendedName>
        <fullName evidence="4">Nephrocystin-4</fullName>
    </recommendedName>
</protein>
<dbReference type="Proteomes" id="UP000041254">
    <property type="component" value="Unassembled WGS sequence"/>
</dbReference>
<dbReference type="STRING" id="1169540.A0A0G4G933"/>
<feature type="region of interest" description="Disordered" evidence="1">
    <location>
        <begin position="538"/>
        <end position="628"/>
    </location>
</feature>
<dbReference type="GO" id="GO:0097730">
    <property type="term" value="C:non-motile cilium"/>
    <property type="evidence" value="ECO:0007669"/>
    <property type="project" value="InterPro"/>
</dbReference>
<organism evidence="2 3">
    <name type="scientific">Vitrella brassicaformis (strain CCMP3155)</name>
    <dbReference type="NCBI Taxonomy" id="1169540"/>
    <lineage>
        <taxon>Eukaryota</taxon>
        <taxon>Sar</taxon>
        <taxon>Alveolata</taxon>
        <taxon>Colpodellida</taxon>
        <taxon>Vitrellaceae</taxon>
        <taxon>Vitrella</taxon>
    </lineage>
</organism>
<dbReference type="GO" id="GO:0005856">
    <property type="term" value="C:cytoskeleton"/>
    <property type="evidence" value="ECO:0007669"/>
    <property type="project" value="InterPro"/>
</dbReference>
<name>A0A0G4G933_VITBC</name>
<reference evidence="2 3" key="1">
    <citation type="submission" date="2014-11" db="EMBL/GenBank/DDBJ databases">
        <authorList>
            <person name="Zhu J."/>
            <person name="Qi W."/>
            <person name="Song R."/>
        </authorList>
    </citation>
    <scope>NUCLEOTIDE SEQUENCE [LARGE SCALE GENOMIC DNA]</scope>
</reference>
<evidence type="ECO:0000313" key="2">
    <source>
        <dbReference type="EMBL" id="CEM25332.1"/>
    </source>
</evidence>
<feature type="region of interest" description="Disordered" evidence="1">
    <location>
        <begin position="112"/>
        <end position="132"/>
    </location>
</feature>
<dbReference type="EMBL" id="CDMY01000597">
    <property type="protein sequence ID" value="CEM25332.1"/>
    <property type="molecule type" value="Genomic_DNA"/>
</dbReference>
<dbReference type="InParanoid" id="A0A0G4G933"/>
<sequence>MDGYPSGAPKAKRGHPGRIVTDREKMLIKGWTNRLALNRCVSSPPAANRTTRGQYLTVVEIASITDMQLPTHLNPPSMMGPTQSLLVWLQCSLVHLSSGTFYGRTVATQRTQIKGGRQRGEGQAGAGVGVGPLPPTNEVIQVDVQQSVVFHTNVEDVDSRLLIEIVAQPNDTSPNSTYSEPVSLGWTMLEYLHSPKSRPAAPSASRVLAGTPRLLALSATHAAPSIIDGLPSVATLTTLTYEAPPPSLAPAEVSAPDTAPRIMPPREAMMTLLPADCPYVVGSRLPGLVEDGRKGRVDGKGVLGRVVPCLTCGCSVEDVMLEAGDFRWWDCFLVSLREVHYKMMSGSIDERQADLGPNAVTITQQCIYFGLHNGLHFLTSPSDNALAVHPVGQHQQPQQSLVLQAPSALRLRDVPCDADIAIVYEVVAKVEFEIGGSFQGQPSVPARREHADVRVGWGLIFPFRLPRPLVQAAMTADPHKGILLERSLFHGPGVGVSGHRVWRRPTEMPPLTLSFRLAGEILSKLQQYSIPIELDIDTTEDTEPPSAHLTTPQAPPTPILPPSTLTRGPPAPVIRPPASPSFDEGMKEPWQQQQQQQQLQQPERGEEDRGGDYGVPAPVATAAATERPPYYVGERGALRDSAVQVDSLRPGQAVQQDEWIPEMAPPSLPSHPPQQPPQSPPSTARQLTKDELEQLAAEGGSPFSYLNALLAPRTLPFPSPFSWRKEITDTLQSDSISLHFLALRFKSPHVVPPSHGSTDTARVHLSLRFFCFERRSTAVALVPIDVESRGASPVLYCLRSEGSGEGLLVEFPLRDIERGREGTMVHLALCEYLLKAQMQIELWHSDGGFILASTRLPLHPLIRQQQPTVTHTIEAILFDPLNHHAIGTLALCITNRGRETQQQPPPPLVRTSPPSYVTIRPASLRQEAEERALGTKLVSERARKERRVERLYLERTGHTPARAREGERTDSDLMEVVTALREERKPQLILKQLRDASAATGRPSETRNVVAITGQPSFFYVEVDNSSQADIRCRVTIKPTNTDPPFLSLPEQTYAPPLTQTPLFHLDSDRQKSPSTLQSAAERAFHSAFHGSGMQVVTDPEEWRCLVTERDFPAPPGGRYDVFEREGGGGEAVCVQLKAHEQCAVPIRCLCLCLGEGGVVGEGKEGRCVYEVLIDRLDGALLHDIRVEVAVLPPPVDRTVRHFAREATPIEMDLMLPAPLPRESPFFTSRTNHNTQGPPSQWYAVHCTDSSVALSYPGRSTLHLQIGHIPSRTRGVLAFYLVLYGDKGQLLSGAALVWEILLHVLPHEHLSGTIGQTLTKPLFVPPTSPSLTFFSSLPSLVGVGGRPDAPLIEATPLRTGTHRALIQAMTRPRGGEGGQQGTLRWVVEVESSTPRLSRAYSMSLPLRSPVAIRRRLQYTNTVPAGDDERGGGRPVKYLLRSSDPTLMEVMTGQIVLGAGEEVSIDVVFAPSLALPLPSPILESRNGDAPAVNVFILISCAADEKIKDCRLIRVSYIE</sequence>
<feature type="compositionally biased region" description="Low complexity" evidence="1">
    <location>
        <begin position="591"/>
        <end position="601"/>
    </location>
</feature>
<dbReference type="GO" id="GO:0090090">
    <property type="term" value="P:negative regulation of canonical Wnt signaling pathway"/>
    <property type="evidence" value="ECO:0007669"/>
    <property type="project" value="InterPro"/>
</dbReference>
<accession>A0A0G4G933</accession>
<dbReference type="InterPro" id="IPR029775">
    <property type="entry name" value="NPHP4"/>
</dbReference>
<evidence type="ECO:0008006" key="4">
    <source>
        <dbReference type="Google" id="ProtNLM"/>
    </source>
</evidence>
<feature type="compositionally biased region" description="Pro residues" evidence="1">
    <location>
        <begin position="663"/>
        <end position="680"/>
    </location>
</feature>
<evidence type="ECO:0000313" key="3">
    <source>
        <dbReference type="Proteomes" id="UP000041254"/>
    </source>
</evidence>
<gene>
    <name evidence="2" type="ORF">Vbra_17223</name>
</gene>